<dbReference type="Proteomes" id="UP000268891">
    <property type="component" value="Unassembled WGS sequence"/>
</dbReference>
<keyword evidence="2" id="KW-1185">Reference proteome</keyword>
<organism evidence="1 2">
    <name type="scientific">Mycolicibacter terrae</name>
    <dbReference type="NCBI Taxonomy" id="1788"/>
    <lineage>
        <taxon>Bacteria</taxon>
        <taxon>Bacillati</taxon>
        <taxon>Actinomycetota</taxon>
        <taxon>Actinomycetes</taxon>
        <taxon>Mycobacteriales</taxon>
        <taxon>Mycobacteriaceae</taxon>
        <taxon>Mycolicibacter</taxon>
    </lineage>
</organism>
<accession>A0ACD2EKK4</accession>
<reference evidence="1" key="1">
    <citation type="submission" date="2018-11" db="EMBL/GenBank/DDBJ databases">
        <authorList>
            <person name="Sattar A."/>
            <person name="Zunita Z."/>
            <person name="Jalila A."/>
            <person name="Saleha A.A."/>
        </authorList>
    </citation>
    <scope>NUCLEOTIDE SEQUENCE</scope>
    <source>
        <strain evidence="1">F12-74</strain>
    </source>
</reference>
<evidence type="ECO:0000313" key="2">
    <source>
        <dbReference type="Proteomes" id="UP000268891"/>
    </source>
</evidence>
<evidence type="ECO:0000313" key="1">
    <source>
        <dbReference type="EMBL" id="RRR43018.1"/>
    </source>
</evidence>
<comment type="caution">
    <text evidence="1">The sequence shown here is derived from an EMBL/GenBank/DDBJ whole genome shotgun (WGS) entry which is preliminary data.</text>
</comment>
<dbReference type="EMBL" id="RRZR01000036">
    <property type="protein sequence ID" value="RRR43018.1"/>
    <property type="molecule type" value="Genomic_DNA"/>
</dbReference>
<proteinExistence type="predicted"/>
<protein>
    <submittedName>
        <fullName evidence="1">PE-PPE domain-containing protein</fullName>
    </submittedName>
</protein>
<sequence length="579" mass="60432">MTAKTAHRVAQGNHCGDCDDWDITVNNWVAARCSTRTFLREQFSKSDYRERINAQYQSEPQVGGGLMTALRQHSPVTAPVAAACTVALGLTSMPTSAFMVGAQRLIADVELVAGAGFIMGGTGNPEPDPVYQGDVASLYLQPTSPLFSGQPVFDTYSFQGLSTPEQACPTACLPPPNPQLNLVDSLTQGQTQLTNALVPHLQAGENVAVLGYSQSAVLATQVMNSLISNPAGAGLTTGELNNLHVVLLGDPNSPVGGVLDRFQFPDSSHAFGSNPAPQILPFAGIPLSIPPTPTDTIPTVIYTGEYDGYANFPQDQLNFLGGINAMIGIQTVHSFYPSYTPEQVAAAIDIGTIGDTNFYIIPQNLPILQLVYAEGPAGQALGDFLSPWARLFIDWGYGNAGDPAVDGLYPIPAGPGISGGSPFQQDFGVAGGPWAETPLGELYGSDGTLPAGTDVAGFGIAGFFEKMDPLQMLAGLDNAFIQSIVGPWVDAEVAAGGPLSPSEIDTINGVIDTLQNITGYTLINSIDHALLTAWNDAANAMGLGDVIGPDAVLDGPLIPGQGLIDLTGAAFDVFHLFGA</sequence>
<name>A0ACD2EKK4_9MYCO</name>
<gene>
    <name evidence="1" type="ORF">EHH44_15315</name>
</gene>